<dbReference type="Pfam" id="PF01076">
    <property type="entry name" value="Mob_Pre"/>
    <property type="match status" value="1"/>
</dbReference>
<dbReference type="EMBL" id="RKMG01000034">
    <property type="protein sequence ID" value="RPA56965.1"/>
    <property type="molecule type" value="Genomic_DNA"/>
</dbReference>
<dbReference type="Proteomes" id="UP000273977">
    <property type="component" value="Unassembled WGS sequence"/>
</dbReference>
<dbReference type="InterPro" id="IPR001668">
    <property type="entry name" value="Mob_Pre"/>
</dbReference>
<keyword evidence="3" id="KW-1185">Reference proteome</keyword>
<dbReference type="AlphaFoldDB" id="A0A3N4G3M9"/>
<dbReference type="NCBIfam" id="NF041497">
    <property type="entry name" value="MobV"/>
    <property type="match status" value="1"/>
</dbReference>
<reference evidence="2 3" key="1">
    <citation type="submission" date="2018-11" db="EMBL/GenBank/DDBJ databases">
        <title>Aerococcus sp. SJQ22, whole genome shotgun sequence.</title>
        <authorList>
            <person name="Sun L."/>
            <person name="Gao X."/>
            <person name="Chen W."/>
            <person name="Huang K."/>
        </authorList>
    </citation>
    <scope>NUCLEOTIDE SEQUENCE [LARGE SCALE GENOMIC DNA]</scope>
    <source>
        <strain evidence="2 3">SJQ22</strain>
    </source>
</reference>
<comment type="caution">
    <text evidence="2">The sequence shown here is derived from an EMBL/GenBank/DDBJ whole genome shotgun (WGS) entry which is preliminary data.</text>
</comment>
<evidence type="ECO:0008006" key="4">
    <source>
        <dbReference type="Google" id="ProtNLM"/>
    </source>
</evidence>
<accession>A0A3N4G3M9</accession>
<name>A0A3N4G3M9_9LACT</name>
<sequence>MGKIKEMEMCHMSKLISKIQKVKISELDEIAYHNQRTNDSIFNLEIDPSKTKHNYDLRQGRTQNYRVDILNYINHTKRFDRKIRHDTILLCEWNISSEAGFFRDKPDKGIRAFFQQILIFYSKNMDEQGIRYAQVHLDEAIPHIHMGVIPFTTDKKLNAKKVFSKTIVQNIQASLTQHLYDAGLEVEVIPTVTTSTMKSTHSDTDTAFQNQPTHSIATIPQARTLKPSAKSPSVLREAKHQ</sequence>
<protein>
    <recommendedName>
        <fullName evidence="4">Plasmid recombination protein</fullName>
    </recommendedName>
</protein>
<gene>
    <name evidence="2" type="ORF">EF384_08545</name>
</gene>
<dbReference type="CDD" id="cd17242">
    <property type="entry name" value="MobM_relaxase"/>
    <property type="match status" value="1"/>
</dbReference>
<evidence type="ECO:0000313" key="2">
    <source>
        <dbReference type="EMBL" id="RPA56965.1"/>
    </source>
</evidence>
<organism evidence="2 3">
    <name type="scientific">Aerococcus agrisoli</name>
    <dbReference type="NCBI Taxonomy" id="2487350"/>
    <lineage>
        <taxon>Bacteria</taxon>
        <taxon>Bacillati</taxon>
        <taxon>Bacillota</taxon>
        <taxon>Bacilli</taxon>
        <taxon>Lactobacillales</taxon>
        <taxon>Aerococcaceae</taxon>
        <taxon>Aerococcus</taxon>
    </lineage>
</organism>
<dbReference type="GO" id="GO:0006310">
    <property type="term" value="P:DNA recombination"/>
    <property type="evidence" value="ECO:0007669"/>
    <property type="project" value="InterPro"/>
</dbReference>
<dbReference type="Gene3D" id="3.30.930.30">
    <property type="match status" value="1"/>
</dbReference>
<comment type="similarity">
    <text evidence="1">Belongs to the plasmid mobilization pre family.</text>
</comment>
<evidence type="ECO:0000313" key="3">
    <source>
        <dbReference type="Proteomes" id="UP000273977"/>
    </source>
</evidence>
<evidence type="ECO:0000256" key="1">
    <source>
        <dbReference type="ARBA" id="ARBA00010657"/>
    </source>
</evidence>
<dbReference type="GO" id="GO:0003677">
    <property type="term" value="F:DNA binding"/>
    <property type="evidence" value="ECO:0007669"/>
    <property type="project" value="InterPro"/>
</dbReference>
<proteinExistence type="inferred from homology"/>